<keyword evidence="7" id="KW-0808">Transferase</keyword>
<evidence type="ECO:0000256" key="14">
    <source>
        <dbReference type="ARBA" id="ARBA00030746"/>
    </source>
</evidence>
<dbReference type="FunFam" id="3.40.50.720:FF:000053">
    <property type="entry name" value="Quinone oxidoreductase 1"/>
    <property type="match status" value="1"/>
</dbReference>
<evidence type="ECO:0000256" key="1">
    <source>
        <dbReference type="ARBA" id="ARBA00003142"/>
    </source>
</evidence>
<evidence type="ECO:0000256" key="11">
    <source>
        <dbReference type="ARBA" id="ARBA00022989"/>
    </source>
</evidence>
<dbReference type="FunFam" id="3.40.50.2000:FF:000266">
    <property type="entry name" value="ALG2, alpha-1,3/1,6-mannosyltransferase"/>
    <property type="match status" value="1"/>
</dbReference>
<dbReference type="SUPFAM" id="SSF50129">
    <property type="entry name" value="GroES-like"/>
    <property type="match status" value="1"/>
</dbReference>
<dbReference type="Pfam" id="PF00534">
    <property type="entry name" value="Glycos_transf_1"/>
    <property type="match status" value="1"/>
</dbReference>
<comment type="subcellular location">
    <subcellularLocation>
        <location evidence="2">Endoplasmic reticulum membrane</location>
    </subcellularLocation>
</comment>
<evidence type="ECO:0000259" key="22">
    <source>
        <dbReference type="SMART" id="SM00829"/>
    </source>
</evidence>
<dbReference type="InterPro" id="IPR013149">
    <property type="entry name" value="ADH-like_C"/>
</dbReference>
<evidence type="ECO:0000256" key="12">
    <source>
        <dbReference type="ARBA" id="ARBA00023002"/>
    </source>
</evidence>
<dbReference type="InterPro" id="IPR047618">
    <property type="entry name" value="QOR-like"/>
</dbReference>
<dbReference type="AlphaFoldDB" id="A0A4U0WMA7"/>
<keyword evidence="9" id="KW-0256">Endoplasmic reticulum</keyword>
<dbReference type="GO" id="GO:0005789">
    <property type="term" value="C:endoplasmic reticulum membrane"/>
    <property type="evidence" value="ECO:0007669"/>
    <property type="project" value="UniProtKB-SubCell"/>
</dbReference>
<dbReference type="EC" id="2.4.1.257" evidence="4"/>
<evidence type="ECO:0000256" key="17">
    <source>
        <dbReference type="ARBA" id="ARBA00032874"/>
    </source>
</evidence>
<keyword evidence="13" id="KW-0472">Membrane</keyword>
<evidence type="ECO:0000256" key="9">
    <source>
        <dbReference type="ARBA" id="ARBA00022824"/>
    </source>
</evidence>
<dbReference type="GO" id="GO:0003960">
    <property type="term" value="F:quinone reductase (NADPH) activity"/>
    <property type="evidence" value="ECO:0007669"/>
    <property type="project" value="InterPro"/>
</dbReference>
<dbReference type="STRING" id="331657.A0A4U0WMA7"/>
<dbReference type="Pfam" id="PF08240">
    <property type="entry name" value="ADH_N"/>
    <property type="match status" value="1"/>
</dbReference>
<dbReference type="EMBL" id="NAJN01001356">
    <property type="protein sequence ID" value="TKA63748.1"/>
    <property type="molecule type" value="Genomic_DNA"/>
</dbReference>
<dbReference type="GO" id="GO:0004378">
    <property type="term" value="F:GDP-Man:Man(1)GlcNAc(2)-PP-Dol alpha-1,3-mannosyltransferase activity"/>
    <property type="evidence" value="ECO:0007669"/>
    <property type="project" value="UniProtKB-EC"/>
</dbReference>
<dbReference type="UniPathway" id="UPA00378"/>
<evidence type="ECO:0000313" key="23">
    <source>
        <dbReference type="EMBL" id="TKA63748.1"/>
    </source>
</evidence>
<comment type="caution">
    <text evidence="23">The sequence shown here is derived from an EMBL/GenBank/DDBJ whole genome shotgun (WGS) entry which is preliminary data.</text>
</comment>
<dbReference type="SUPFAM" id="SSF51735">
    <property type="entry name" value="NAD(P)-binding Rossmann-fold domains"/>
    <property type="match status" value="1"/>
</dbReference>
<dbReference type="PANTHER" id="PTHR45918">
    <property type="entry name" value="ALPHA-1,3/1,6-MANNOSYLTRANSFERASE ALG2"/>
    <property type="match status" value="1"/>
</dbReference>
<organism evidence="23 24">
    <name type="scientific">Cryomyces minteri</name>
    <dbReference type="NCBI Taxonomy" id="331657"/>
    <lineage>
        <taxon>Eukaryota</taxon>
        <taxon>Fungi</taxon>
        <taxon>Dikarya</taxon>
        <taxon>Ascomycota</taxon>
        <taxon>Pezizomycotina</taxon>
        <taxon>Dothideomycetes</taxon>
        <taxon>Dothideomycetes incertae sedis</taxon>
        <taxon>Cryomyces</taxon>
    </lineage>
</organism>
<dbReference type="CDD" id="cd05286">
    <property type="entry name" value="QOR2"/>
    <property type="match status" value="1"/>
</dbReference>
<dbReference type="Gene3D" id="3.90.180.10">
    <property type="entry name" value="Medium-chain alcohol dehydrogenases, catalytic domain"/>
    <property type="match status" value="1"/>
</dbReference>
<comment type="function">
    <text evidence="1">Mannosylates Man(2)GlcNAc(2)-dolichol diphosphate and Man(1)GlcNAc(2)-dolichol diphosphate to form Man(3)GlcNAc(2)-dolichol diphosphate.</text>
</comment>
<evidence type="ECO:0000256" key="8">
    <source>
        <dbReference type="ARBA" id="ARBA00022692"/>
    </source>
</evidence>
<feature type="domain" description="Enoyl reductase (ER)" evidence="22">
    <location>
        <begin position="510"/>
        <end position="821"/>
    </location>
</feature>
<evidence type="ECO:0000256" key="5">
    <source>
        <dbReference type="ARBA" id="ARBA00012649"/>
    </source>
</evidence>
<comment type="catalytic activity">
    <reaction evidence="19">
        <text>a beta-D-Man-(1-&gt;4)-beta-D-GlcNAc-(1-&gt;4)-alpha-D-GlcNAc-diphospho-di-trans,poly-cis-dolichol + GDP-alpha-D-mannose = an alpha-D-Man-(1-&gt;3)-beta-D-Man-(1-&gt;4)-beta-D-GlcNAc-(1-&gt;4)-alpha-D-GlcNAc-diphospho-di-trans,poly-cis-dolichol + GDP + H(+)</text>
        <dbReference type="Rhea" id="RHEA:29515"/>
        <dbReference type="Rhea" id="RHEA-COMP:19511"/>
        <dbReference type="Rhea" id="RHEA-COMP:19513"/>
        <dbReference type="ChEBI" id="CHEBI:15378"/>
        <dbReference type="ChEBI" id="CHEBI:57527"/>
        <dbReference type="ChEBI" id="CHEBI:58189"/>
        <dbReference type="ChEBI" id="CHEBI:58472"/>
        <dbReference type="ChEBI" id="CHEBI:132510"/>
        <dbReference type="EC" id="2.4.1.132"/>
    </reaction>
    <physiologicalReaction direction="left-to-right" evidence="19">
        <dbReference type="Rhea" id="RHEA:29516"/>
    </physiologicalReaction>
</comment>
<evidence type="ECO:0000256" key="16">
    <source>
        <dbReference type="ARBA" id="ARBA00032333"/>
    </source>
</evidence>
<dbReference type="InterPro" id="IPR036291">
    <property type="entry name" value="NAD(P)-bd_dom_sf"/>
</dbReference>
<dbReference type="OrthoDB" id="448893at2759"/>
<evidence type="ECO:0000256" key="2">
    <source>
        <dbReference type="ARBA" id="ARBA00004586"/>
    </source>
</evidence>
<reference evidence="23 24" key="1">
    <citation type="submission" date="2017-03" db="EMBL/GenBank/DDBJ databases">
        <title>Genomes of endolithic fungi from Antarctica.</title>
        <authorList>
            <person name="Coleine C."/>
            <person name="Masonjones S."/>
            <person name="Stajich J.E."/>
        </authorList>
    </citation>
    <scope>NUCLEOTIDE SEQUENCE [LARGE SCALE GENOMIC DNA]</scope>
    <source>
        <strain evidence="23 24">CCFEE 5187</strain>
    </source>
</reference>
<sequence length="823" mass="90184">MGEKDRTKKNIVFLHPDLGIGGAERLVIDAAVALQSLGHKVTIFTSHCDPKHCFDEARDGTIDVRVRGNTLIPPNFLGRFAILCAILRQLHLVLAVAVFSTELRDLQPTAFFIDQLSACVPLLHVVNPRARVLFYCHFPDKLLVQRSAGWAGRVKGAYRVPFDALESWSTGCADGIVVNSQFTRGIFGEAFPRMKNRRPGVVYPCVDTEAEEDGKVDGSKGEFRPLWEGKKVLLSINRFERKKDVGLAIKAYAGLSEQERRHTRLVVAGGYDPRVNENVSYHNHLQQLAESLNLQHATAKNVVSALSVPTEISVLFLLSVPNSLKSTLLNTARLLIYTPRNEHFGIVPLEAMLAGVPVLAANEGGPTETVVDGKTGWLRDVSKTEEWTDVMRKVLFELGDEQVRCMGEEGKRRVRDEFSKGRMAQRLDWEFDALASLSKEVNCMSHILRVLNPSRAAYSARRLSAIQSQLEASALRSSDTSTLRAVTVRGMACSSSIPKTMKGVIIEKTGGTDVLLYKTDLPVPQPKEGEILVKNDYIGINYIDTYFRTGLYPTGGFPYTLGREAEGTVVSTGSGNTFNLSTGDRVVWLATGAYAEYTAAPATHAIKIPDVVPETHAAAALLQGLTALTLIREAHHVQKGDWVLVHAAAGGVGLWLCQLLRAVGAKTIGTASTAEKIELAKKNGADHMIDYSKDDVVSKVKELTDGKGVVAVFDGVGKTTFDASMECLARKGSMVSFGNASGAVPPVTIARLSAKNAKLLRPTLFNYIATRDEFETYANELFAFMTKDKMDVRIHEIYPLQEVARAHQDLEGRKSTGKLLLKP</sequence>
<dbReference type="InterPro" id="IPR028098">
    <property type="entry name" value="Glyco_trans_4-like_N"/>
</dbReference>
<dbReference type="InterPro" id="IPR020843">
    <property type="entry name" value="ER"/>
</dbReference>
<proteinExistence type="predicted"/>
<protein>
    <recommendedName>
        <fullName evidence="21">Probable quinone oxidoreductase</fullName>
        <ecNumber evidence="5">2.4.1.132</ecNumber>
        <ecNumber evidence="4">2.4.1.257</ecNumber>
    </recommendedName>
    <alternativeName>
        <fullName evidence="14">Asparagine-linked glycosylation protein 2</fullName>
    </alternativeName>
    <alternativeName>
        <fullName evidence="15">GDP-Man:Man(1)GlcNAc(2)-PP-Dol alpha-1,3-mannosyltransferase</fullName>
    </alternativeName>
    <alternativeName>
        <fullName evidence="17">GDP-Man:Man(1)GlcNAc(2)-PP-dolichol mannosyltransferase</fullName>
    </alternativeName>
    <alternativeName>
        <fullName evidence="16">GDP-Man:Man(2)GlcNAc(2)-PP-Dol alpha-1,6-mannosyltransferase</fullName>
    </alternativeName>
    <alternativeName>
        <fullName evidence="18">NADPH:quinone reductase</fullName>
    </alternativeName>
</protein>
<dbReference type="EC" id="2.4.1.132" evidence="5"/>
<accession>A0A4U0WMA7</accession>
<dbReference type="SMART" id="SM00829">
    <property type="entry name" value="PKS_ER"/>
    <property type="match status" value="1"/>
</dbReference>
<evidence type="ECO:0000256" key="13">
    <source>
        <dbReference type="ARBA" id="ARBA00023136"/>
    </source>
</evidence>
<keyword evidence="6" id="KW-0328">Glycosyltransferase</keyword>
<dbReference type="CDD" id="cd03805">
    <property type="entry name" value="GT4_ALG2-like"/>
    <property type="match status" value="1"/>
</dbReference>
<dbReference type="GO" id="GO:0102704">
    <property type="term" value="F:GDP-Man:Man(2)GlcNAc(2)-PP-Dol alpha-1,6-mannosyltransferase activity"/>
    <property type="evidence" value="ECO:0007669"/>
    <property type="project" value="UniProtKB-EC"/>
</dbReference>
<evidence type="ECO:0000256" key="15">
    <source>
        <dbReference type="ARBA" id="ARBA00032047"/>
    </source>
</evidence>
<gene>
    <name evidence="23" type="ORF">B0A49_08786</name>
</gene>
<dbReference type="Gene3D" id="3.40.50.720">
    <property type="entry name" value="NAD(P)-binding Rossmann-like Domain"/>
    <property type="match status" value="1"/>
</dbReference>
<dbReference type="GO" id="GO:0008270">
    <property type="term" value="F:zinc ion binding"/>
    <property type="evidence" value="ECO:0007669"/>
    <property type="project" value="InterPro"/>
</dbReference>
<evidence type="ECO:0000256" key="19">
    <source>
        <dbReference type="ARBA" id="ARBA00045103"/>
    </source>
</evidence>
<dbReference type="InterPro" id="IPR027054">
    <property type="entry name" value="ALG2"/>
</dbReference>
<dbReference type="PROSITE" id="PS01162">
    <property type="entry name" value="QOR_ZETA_CRYSTAL"/>
    <property type="match status" value="1"/>
</dbReference>
<dbReference type="Pfam" id="PF13439">
    <property type="entry name" value="Glyco_transf_4"/>
    <property type="match status" value="1"/>
</dbReference>
<dbReference type="InterPro" id="IPR013154">
    <property type="entry name" value="ADH-like_N"/>
</dbReference>
<keyword evidence="24" id="KW-1185">Reference proteome</keyword>
<keyword evidence="12" id="KW-0560">Oxidoreductase</keyword>
<dbReference type="Gene3D" id="3.40.50.2000">
    <property type="entry name" value="Glycogen Phosphorylase B"/>
    <property type="match status" value="2"/>
</dbReference>
<name>A0A4U0WMA7_9PEZI</name>
<comment type="pathway">
    <text evidence="3">Protein modification; protein glycosylation.</text>
</comment>
<evidence type="ECO:0000256" key="6">
    <source>
        <dbReference type="ARBA" id="ARBA00022676"/>
    </source>
</evidence>
<dbReference type="Pfam" id="PF00107">
    <property type="entry name" value="ADH_zinc_N"/>
    <property type="match status" value="1"/>
</dbReference>
<dbReference type="PANTHER" id="PTHR45918:SF1">
    <property type="entry name" value="ALPHA-1,3_1,6-MANNOSYLTRANSFERASE ALG2"/>
    <property type="match status" value="1"/>
</dbReference>
<evidence type="ECO:0000313" key="24">
    <source>
        <dbReference type="Proteomes" id="UP000308768"/>
    </source>
</evidence>
<keyword evidence="10" id="KW-0521">NADP</keyword>
<evidence type="ECO:0000256" key="7">
    <source>
        <dbReference type="ARBA" id="ARBA00022679"/>
    </source>
</evidence>
<dbReference type="InterPro" id="IPR002364">
    <property type="entry name" value="Quin_OxRdtase/zeta-crystal_CS"/>
</dbReference>
<evidence type="ECO:0000256" key="18">
    <source>
        <dbReference type="ARBA" id="ARBA00043088"/>
    </source>
</evidence>
<keyword evidence="11" id="KW-1133">Transmembrane helix</keyword>
<dbReference type="Proteomes" id="UP000308768">
    <property type="component" value="Unassembled WGS sequence"/>
</dbReference>
<dbReference type="SUPFAM" id="SSF53756">
    <property type="entry name" value="UDP-Glycosyltransferase/glycogen phosphorylase"/>
    <property type="match status" value="1"/>
</dbReference>
<evidence type="ECO:0000256" key="10">
    <source>
        <dbReference type="ARBA" id="ARBA00022857"/>
    </source>
</evidence>
<dbReference type="InterPro" id="IPR001296">
    <property type="entry name" value="Glyco_trans_1"/>
</dbReference>
<keyword evidence="8" id="KW-0812">Transmembrane</keyword>
<evidence type="ECO:0000256" key="20">
    <source>
        <dbReference type="ARBA" id="ARBA00045104"/>
    </source>
</evidence>
<evidence type="ECO:0000256" key="3">
    <source>
        <dbReference type="ARBA" id="ARBA00004922"/>
    </source>
</evidence>
<dbReference type="InterPro" id="IPR011032">
    <property type="entry name" value="GroES-like_sf"/>
</dbReference>
<evidence type="ECO:0000256" key="21">
    <source>
        <dbReference type="ARBA" id="ARBA00070796"/>
    </source>
</evidence>
<comment type="catalytic activity">
    <reaction evidence="20">
        <text>an alpha-D-Man-(1-&gt;3)-beta-D-Man-(1-&gt;4)-beta-D-GlcNAc-(1-&gt;4)-alpha-D-GlcNAc-diphospho-di-trans,poly-cis-dolichol + GDP-alpha-D-mannose = an alpha-D-Man-(1-&gt;3)-[alpha-D-Man-(1-&gt;6)]-beta-D-Man-(1-&gt;4)-beta-D-GlcNAc-(1-&gt;4)-alpha-D-GlcNAc-diphospho-di-trans,poly-cis-dolichol + GDP + H(+)</text>
        <dbReference type="Rhea" id="RHEA:29519"/>
        <dbReference type="Rhea" id="RHEA-COMP:19513"/>
        <dbReference type="Rhea" id="RHEA-COMP:19515"/>
        <dbReference type="ChEBI" id="CHEBI:15378"/>
        <dbReference type="ChEBI" id="CHEBI:57527"/>
        <dbReference type="ChEBI" id="CHEBI:58189"/>
        <dbReference type="ChEBI" id="CHEBI:132510"/>
        <dbReference type="ChEBI" id="CHEBI:132511"/>
        <dbReference type="EC" id="2.4.1.257"/>
    </reaction>
    <physiologicalReaction direction="left-to-right" evidence="20">
        <dbReference type="Rhea" id="RHEA:29520"/>
    </physiologicalReaction>
</comment>
<evidence type="ECO:0000256" key="4">
    <source>
        <dbReference type="ARBA" id="ARBA00011969"/>
    </source>
</evidence>